<dbReference type="EMBL" id="JAMFTS010000002">
    <property type="protein sequence ID" value="KAJ4791677.1"/>
    <property type="molecule type" value="Genomic_DNA"/>
</dbReference>
<feature type="region of interest" description="Disordered" evidence="1">
    <location>
        <begin position="693"/>
        <end position="714"/>
    </location>
</feature>
<dbReference type="AlphaFoldDB" id="A0AAV8FEA0"/>
<feature type="region of interest" description="Disordered" evidence="1">
    <location>
        <begin position="862"/>
        <end position="885"/>
    </location>
</feature>
<dbReference type="PANTHER" id="PTHR31008:SF15">
    <property type="entry name" value="GPI-ANCHORED ADHESIN-LIKE PROTEIN"/>
    <property type="match status" value="1"/>
</dbReference>
<feature type="compositionally biased region" description="Basic and acidic residues" evidence="1">
    <location>
        <begin position="693"/>
        <end position="702"/>
    </location>
</feature>
<feature type="region of interest" description="Disordered" evidence="1">
    <location>
        <begin position="216"/>
        <end position="301"/>
    </location>
</feature>
<feature type="region of interest" description="Disordered" evidence="1">
    <location>
        <begin position="751"/>
        <end position="850"/>
    </location>
</feature>
<feature type="compositionally biased region" description="Low complexity" evidence="1">
    <location>
        <begin position="290"/>
        <end position="301"/>
    </location>
</feature>
<feature type="compositionally biased region" description="Basic and acidic residues" evidence="1">
    <location>
        <begin position="528"/>
        <end position="537"/>
    </location>
</feature>
<gene>
    <name evidence="2" type="ORF">LUZ62_042923</name>
</gene>
<proteinExistence type="predicted"/>
<sequence length="1192" mass="131408">MDTDAPLDYAYFQLSPKRSRCELFVSGSGRTEKIASGFLKPFVTHLKVAEEQSTQPYIRLQVEKRGNGVSWFNKGTLERFVRFVSTPEVMELANTLDAEMSQLEGARKIYSQGSGDHLSSGAGQNETTSATSADITKKELLKAIDVRMMAVKQDLMTACTRASSAGFTLDTVSNLLLFSDQFGANRLNEACTKFISLCQRRPDLVVKHLVVKHQQTQSQCKEFDDSNLRASSGSDMSIDEPEPTHHSGSKPQKLVSDPEPAQHCEHANQPEAKEKQPDLVQPQQTGTADSSTSGITSSLSRRLSVQDRISMFEKQASTVPSGVAKGAVSSSKPEHRRVPSNTSLEKSVLRRWSGASDMSIDLGASVNSDMSDRKDIGTPAGTPTSEPRPVIATSFSPRPEDVTPKATLTEVENPNAKLNPSEISSQSRDCAFEKEHSVTKEVHGFVRVKENQHTAVAQFKTFQKVNASPAIVPEYEAEQVMVKDIEVATVSVGPVMQRDQEELLSQPRESPSDNVRVRDPHLNGVSVRKTENSDKKSRVPTNHAKAVQRKSGQAPSEMLPQQIVGKQSQERTYDVVTEESVPISKTEVRGIRQPMGNNELQMKAEELEKLFEAHKLRVQNENVPSARRNPKPKDIQAVKEITPTKNFDFDTSALLKMVESPDSGAHSLPEELRGKSYEKYTVKREAKLKAEWRSKRQQKEASLKAMQDSLEKSRAEMKVRFSRSETGRTLISRKMSFGSHLELRDKDQVTKFMTEDEDEDQSHSDNLSADGSSISADSRKHASSKSLSNTTPRGPSAVSIPKSSSRSTTTSSNSLNRRAPAENPLAQSVPNFSDLRKENTKPSAASMRANNARAQVMKNYARSKSISEETANSTPVKEDVSRRTQSMRKSMVSAINTTNELKDISTLSDANNANFGFNPLKNGTPNSYQSYPYEVPDNGLMPQPVLFHDPIKDGNEDFDTEFLEEENPNPNLNRDFQADSDNDNSSFDYPGAESGPRPDRNFSQFAQFYPYQYQNETSDTDAFADSPMGSPGSWNSLQVRKKWGAAQAPIIGGTNMSGRKDMAKGFKRLLKFGRKTRGGTDGVNDWVSAASTTSEGDDDILEVGDAGPTFGGVPSGEEFRRSNLGYSLTPYDGFTESGVFGDQVQTMRSTIPTVPASFKLADDQISGSALKAPRSFFSLSSFRSKGAESRLR</sequence>
<evidence type="ECO:0000313" key="2">
    <source>
        <dbReference type="EMBL" id="KAJ4791677.1"/>
    </source>
</evidence>
<feature type="compositionally biased region" description="Basic and acidic residues" evidence="1">
    <location>
        <begin position="260"/>
        <end position="277"/>
    </location>
</feature>
<organism evidence="2 3">
    <name type="scientific">Rhynchospora pubera</name>
    <dbReference type="NCBI Taxonomy" id="906938"/>
    <lineage>
        <taxon>Eukaryota</taxon>
        <taxon>Viridiplantae</taxon>
        <taxon>Streptophyta</taxon>
        <taxon>Embryophyta</taxon>
        <taxon>Tracheophyta</taxon>
        <taxon>Spermatophyta</taxon>
        <taxon>Magnoliopsida</taxon>
        <taxon>Liliopsida</taxon>
        <taxon>Poales</taxon>
        <taxon>Cyperaceae</taxon>
        <taxon>Cyperoideae</taxon>
        <taxon>Rhynchosporeae</taxon>
        <taxon>Rhynchospora</taxon>
    </lineage>
</organism>
<keyword evidence="3" id="KW-1185">Reference proteome</keyword>
<protein>
    <submittedName>
        <fullName evidence="2">COP1-interacting protein-like protein</fullName>
    </submittedName>
</protein>
<dbReference type="Proteomes" id="UP001140206">
    <property type="component" value="Chromosome 2"/>
</dbReference>
<evidence type="ECO:0000256" key="1">
    <source>
        <dbReference type="SAM" id="MobiDB-lite"/>
    </source>
</evidence>
<feature type="compositionally biased region" description="Polar residues" evidence="1">
    <location>
        <begin position="862"/>
        <end position="875"/>
    </location>
</feature>
<feature type="region of interest" description="Disordered" evidence="1">
    <location>
        <begin position="315"/>
        <end position="345"/>
    </location>
</feature>
<feature type="compositionally biased region" description="Polar residues" evidence="1">
    <location>
        <begin position="784"/>
        <end position="793"/>
    </location>
</feature>
<comment type="caution">
    <text evidence="2">The sequence shown here is derived from an EMBL/GenBank/DDBJ whole genome shotgun (WGS) entry which is preliminary data.</text>
</comment>
<feature type="compositionally biased region" description="Polar residues" evidence="1">
    <location>
        <begin position="764"/>
        <end position="776"/>
    </location>
</feature>
<feature type="region of interest" description="Disordered" evidence="1">
    <location>
        <begin position="500"/>
        <end position="557"/>
    </location>
</feature>
<accession>A0AAV8FEA0</accession>
<feature type="compositionally biased region" description="Low complexity" evidence="1">
    <location>
        <begin position="803"/>
        <end position="818"/>
    </location>
</feature>
<feature type="region of interest" description="Disordered" evidence="1">
    <location>
        <begin position="961"/>
        <end position="1001"/>
    </location>
</feature>
<evidence type="ECO:0000313" key="3">
    <source>
        <dbReference type="Proteomes" id="UP001140206"/>
    </source>
</evidence>
<dbReference type="PANTHER" id="PTHR31008">
    <property type="entry name" value="COP1-INTERACTING PROTEIN-RELATED"/>
    <property type="match status" value="1"/>
</dbReference>
<reference evidence="2" key="1">
    <citation type="submission" date="2022-08" db="EMBL/GenBank/DDBJ databases">
        <authorList>
            <person name="Marques A."/>
        </authorList>
    </citation>
    <scope>NUCLEOTIDE SEQUENCE</scope>
    <source>
        <strain evidence="2">RhyPub2mFocal</strain>
        <tissue evidence="2">Leaves</tissue>
    </source>
</reference>
<name>A0AAV8FEA0_9POAL</name>
<feature type="region of interest" description="Disordered" evidence="1">
    <location>
        <begin position="363"/>
        <end position="402"/>
    </location>
</feature>